<comment type="catalytic activity">
    <reaction evidence="9">
        <text>L-glutamine + H2O = L-glutamate + NH4(+)</text>
        <dbReference type="Rhea" id="RHEA:15889"/>
        <dbReference type="ChEBI" id="CHEBI:15377"/>
        <dbReference type="ChEBI" id="CHEBI:28938"/>
        <dbReference type="ChEBI" id="CHEBI:29985"/>
        <dbReference type="ChEBI" id="CHEBI:58359"/>
        <dbReference type="EC" id="3.5.1.2"/>
    </reaction>
</comment>
<evidence type="ECO:0000256" key="10">
    <source>
        <dbReference type="ARBA" id="ARBA00058680"/>
    </source>
</evidence>
<evidence type="ECO:0000256" key="4">
    <source>
        <dbReference type="ARBA" id="ARBA00012918"/>
    </source>
</evidence>
<dbReference type="InterPro" id="IPR029062">
    <property type="entry name" value="Class_I_gatase-like"/>
</dbReference>
<evidence type="ECO:0000256" key="6">
    <source>
        <dbReference type="ARBA" id="ARBA00022962"/>
    </source>
</evidence>
<evidence type="ECO:0000256" key="9">
    <source>
        <dbReference type="ARBA" id="ARBA00049534"/>
    </source>
</evidence>
<dbReference type="HAMAP" id="MF_01615">
    <property type="entry name" value="PdxT"/>
    <property type="match status" value="1"/>
</dbReference>
<dbReference type="GO" id="GO:0005829">
    <property type="term" value="C:cytosol"/>
    <property type="evidence" value="ECO:0000318"/>
    <property type="project" value="GO_Central"/>
</dbReference>
<dbReference type="CDD" id="cd01749">
    <property type="entry name" value="GATase1_PB"/>
    <property type="match status" value="1"/>
</dbReference>
<dbReference type="RefSeq" id="XP_721447.1">
    <property type="nucleotide sequence ID" value="XM_716354.1"/>
</dbReference>
<keyword evidence="7" id="KW-0456">Lyase</keyword>
<dbReference type="EC" id="4.3.3.6" evidence="3"/>
<dbReference type="VEuPathDB" id="FungiDB:C1_02600W_A"/>
<dbReference type="SMR" id="A0A1D8PCS7"/>
<dbReference type="STRING" id="237561.A0A1D8PCS7"/>
<evidence type="ECO:0000313" key="16">
    <source>
        <dbReference type="Proteomes" id="UP000000559"/>
    </source>
</evidence>
<evidence type="ECO:0000256" key="13">
    <source>
        <dbReference type="PIRSR" id="PIRSR005639-2"/>
    </source>
</evidence>
<dbReference type="Proteomes" id="UP000000559">
    <property type="component" value="Chromosome 1"/>
</dbReference>
<dbReference type="PIRSF" id="PIRSF005639">
    <property type="entry name" value="Glut_amidoT_SNO"/>
    <property type="match status" value="1"/>
</dbReference>
<evidence type="ECO:0000256" key="3">
    <source>
        <dbReference type="ARBA" id="ARBA00012084"/>
    </source>
</evidence>
<comment type="function">
    <text evidence="10">Catalyzes the hydrolysis of glutamine to glutamate and ammonia as part of the biosynthesis of pyridoxal 5'-phosphate. The resulting ammonia molecule is channeled to the active site of a SNZ isoform.</text>
</comment>
<dbReference type="GO" id="GO:0004359">
    <property type="term" value="F:glutaminase activity"/>
    <property type="evidence" value="ECO:0007669"/>
    <property type="project" value="UniProtKB-EC"/>
</dbReference>
<dbReference type="InParanoid" id="A0A1D8PCS7"/>
<dbReference type="NCBIfam" id="TIGR03800">
    <property type="entry name" value="PLP_synth_Pdx2"/>
    <property type="match status" value="1"/>
</dbReference>
<dbReference type="EMBL" id="CP017623">
    <property type="protein sequence ID" value="AOW25941.1"/>
    <property type="molecule type" value="Genomic_DNA"/>
</dbReference>
<feature type="active site" description="Charge relay system" evidence="12">
    <location>
        <position position="219"/>
    </location>
</feature>
<sequence>MTIDRSVTIGVLALQGAFREHIAYFKHLIESNPDEYAVYDFDIKEVRTKEDLELCDSLVIPGGESSSMSYIAERTELLPHLYKFVSDESKSVWGTCAGLIFLSKQLINGIENQRVLGALDIEVSRNAFGRQIDSFEQSLDFSSFIPGCTDFPTVFIRAPVVTKILNQKDSLKEGVIRSNNSYQNQAPVKVLYSLKNYDGKDHELIVAVQQGHILGTSFHPELAEDYRFHKWFLDEFVIKKSKQYIDRII</sequence>
<name>A0A1D8PCS7_CANAL</name>
<feature type="binding site" evidence="13">
    <location>
        <begin position="156"/>
        <end position="157"/>
    </location>
    <ligand>
        <name>L-glutamine</name>
        <dbReference type="ChEBI" id="CHEBI:58359"/>
    </ligand>
</feature>
<keyword evidence="6" id="KW-0315">Glutamine amidotransferase</keyword>
<gene>
    <name evidence="14 15" type="primary">SNO1</name>
    <name evidence="15" type="ordered locus">CAALFM_C102600WA</name>
    <name evidence="14" type="ordered locus">orf19.10465</name>
</gene>
<dbReference type="Gene3D" id="3.40.50.880">
    <property type="match status" value="1"/>
</dbReference>
<evidence type="ECO:0000256" key="2">
    <source>
        <dbReference type="ARBA" id="ARBA00008345"/>
    </source>
</evidence>
<evidence type="ECO:0000256" key="11">
    <source>
        <dbReference type="ARBA" id="ARBA00078497"/>
    </source>
</evidence>
<evidence type="ECO:0000256" key="12">
    <source>
        <dbReference type="PIRSR" id="PIRSR005639-1"/>
    </source>
</evidence>
<feature type="active site" description="Nucleophile" evidence="12">
    <location>
        <position position="96"/>
    </location>
</feature>
<keyword evidence="5" id="KW-0378">Hydrolase</keyword>
<comment type="catalytic activity">
    <reaction evidence="8">
        <text>aldehydo-D-ribose 5-phosphate + D-glyceraldehyde 3-phosphate + L-glutamine = pyridoxal 5'-phosphate + L-glutamate + phosphate + 3 H2O + H(+)</text>
        <dbReference type="Rhea" id="RHEA:31507"/>
        <dbReference type="ChEBI" id="CHEBI:15377"/>
        <dbReference type="ChEBI" id="CHEBI:15378"/>
        <dbReference type="ChEBI" id="CHEBI:29985"/>
        <dbReference type="ChEBI" id="CHEBI:43474"/>
        <dbReference type="ChEBI" id="CHEBI:58273"/>
        <dbReference type="ChEBI" id="CHEBI:58359"/>
        <dbReference type="ChEBI" id="CHEBI:59776"/>
        <dbReference type="ChEBI" id="CHEBI:597326"/>
        <dbReference type="EC" id="4.3.3.6"/>
    </reaction>
</comment>
<evidence type="ECO:0000313" key="14">
    <source>
        <dbReference type="CGD" id="CAL0000182201"/>
    </source>
</evidence>
<protein>
    <recommendedName>
        <fullName evidence="11">Pyridoxal 5'-phosphate synthase glutaminase subunit</fullName>
        <ecNumber evidence="4">3.5.1.2</ecNumber>
        <ecNumber evidence="3">4.3.3.6</ecNumber>
    </recommendedName>
</protein>
<dbReference type="GO" id="GO:0036381">
    <property type="term" value="F:pyridoxal 5'-phosphate synthase (glutamine hydrolysing) activity"/>
    <property type="evidence" value="ECO:0007669"/>
    <property type="project" value="UniProtKB-EC"/>
</dbReference>
<dbReference type="PROSITE" id="PS51273">
    <property type="entry name" value="GATASE_TYPE_1"/>
    <property type="match status" value="1"/>
</dbReference>
<dbReference type="AlphaFoldDB" id="A0A1D8PCS7"/>
<dbReference type="KEGG" id="cal:CAALFM_C102600WA"/>
<dbReference type="PROSITE" id="PS51130">
    <property type="entry name" value="PDXT_SNO_2"/>
    <property type="match status" value="1"/>
</dbReference>
<comment type="similarity">
    <text evidence="2">Belongs to the glutaminase PdxT/SNO family.</text>
</comment>
<dbReference type="Pfam" id="PF01174">
    <property type="entry name" value="SNO"/>
    <property type="match status" value="1"/>
</dbReference>
<dbReference type="eggNOG" id="KOG3210">
    <property type="taxonomic scope" value="Eukaryota"/>
</dbReference>
<dbReference type="InterPro" id="IPR002161">
    <property type="entry name" value="PdxT/SNO"/>
</dbReference>
<dbReference type="FunFam" id="3.40.50.880:FF:000042">
    <property type="entry name" value="Pyridoxine 2"/>
    <property type="match status" value="1"/>
</dbReference>
<dbReference type="GO" id="GO:0042823">
    <property type="term" value="P:pyridoxal phosphate biosynthetic process"/>
    <property type="evidence" value="ECO:0000318"/>
    <property type="project" value="GO_Central"/>
</dbReference>
<dbReference type="PROSITE" id="PS01236">
    <property type="entry name" value="PDXT_SNO_1"/>
    <property type="match status" value="1"/>
</dbReference>
<dbReference type="InterPro" id="IPR021196">
    <property type="entry name" value="PdxT/SNO_CS"/>
</dbReference>
<evidence type="ECO:0000256" key="1">
    <source>
        <dbReference type="ARBA" id="ARBA00004737"/>
    </source>
</evidence>
<dbReference type="EC" id="3.5.1.2" evidence="4"/>
<organism evidence="15 16">
    <name type="scientific">Candida albicans (strain SC5314 / ATCC MYA-2876)</name>
    <name type="common">Yeast</name>
    <dbReference type="NCBI Taxonomy" id="237561"/>
    <lineage>
        <taxon>Eukaryota</taxon>
        <taxon>Fungi</taxon>
        <taxon>Dikarya</taxon>
        <taxon>Ascomycota</taxon>
        <taxon>Saccharomycotina</taxon>
        <taxon>Pichiomycetes</taxon>
        <taxon>Debaryomycetaceae</taxon>
        <taxon>Candida/Lodderomyces clade</taxon>
        <taxon>Candida</taxon>
    </lineage>
</organism>
<dbReference type="OrthoDB" id="2039at2759"/>
<dbReference type="GeneID" id="3636812"/>
<evidence type="ECO:0000256" key="5">
    <source>
        <dbReference type="ARBA" id="ARBA00022801"/>
    </source>
</evidence>
<evidence type="ECO:0000256" key="7">
    <source>
        <dbReference type="ARBA" id="ARBA00023239"/>
    </source>
</evidence>
<dbReference type="FunCoup" id="A0A1D8PCS7">
    <property type="interactions" value="208"/>
</dbReference>
<keyword evidence="16" id="KW-1185">Reference proteome</keyword>
<dbReference type="SUPFAM" id="SSF52317">
    <property type="entry name" value="Class I glutamine amidotransferase-like"/>
    <property type="match status" value="1"/>
</dbReference>
<evidence type="ECO:0000313" key="15">
    <source>
        <dbReference type="EMBL" id="AOW25941.1"/>
    </source>
</evidence>
<feature type="active site" description="Charge relay system" evidence="12">
    <location>
        <position position="221"/>
    </location>
</feature>
<reference evidence="15 16" key="1">
    <citation type="journal article" date="2004" name="Proc. Natl. Acad. Sci. U.S.A.">
        <title>The diploid genome sequence of Candida albicans.</title>
        <authorList>
            <person name="Jones T."/>
            <person name="Federspiel N.A."/>
            <person name="Chibana H."/>
            <person name="Dungan J."/>
            <person name="Kalman S."/>
            <person name="Magee B.B."/>
            <person name="Newport G."/>
            <person name="Thorstenson Y.R."/>
            <person name="Agabian N."/>
            <person name="Magee P.T."/>
            <person name="Davis R.W."/>
            <person name="Scherer S."/>
        </authorList>
    </citation>
    <scope>NUCLEOTIDE SEQUENCE [LARGE SCALE GENOMIC DNA]</scope>
    <source>
        <strain evidence="16">SC5314 / ATCC MYA-2876</strain>
    </source>
</reference>
<dbReference type="GO" id="GO:0008614">
    <property type="term" value="P:pyridoxine metabolic process"/>
    <property type="evidence" value="ECO:0000318"/>
    <property type="project" value="GO_Central"/>
</dbReference>
<dbReference type="PANTHER" id="PTHR31559:SF0">
    <property type="entry name" value="PYRIDOXAL 5'-PHOSPHATE SYNTHASE SUBUNIT SNO1-RELATED"/>
    <property type="match status" value="1"/>
</dbReference>
<accession>A0A1D8PCS7</accession>
<dbReference type="GO" id="GO:0005737">
    <property type="term" value="C:cytoplasm"/>
    <property type="evidence" value="ECO:0000314"/>
    <property type="project" value="CGD"/>
</dbReference>
<dbReference type="CGD" id="CAL0000182201">
    <property type="gene designation" value="SNO1"/>
</dbReference>
<reference evidence="15 16" key="3">
    <citation type="journal article" date="2013" name="Genome Biol.">
        <title>Assembly of a phased diploid Candida albicans genome facilitates allele-specific measurements and provides a simple model for repeat and indel structure.</title>
        <authorList>
            <person name="Muzzey D."/>
            <person name="Schwartz K."/>
            <person name="Weissman J.S."/>
            <person name="Sherlock G."/>
        </authorList>
    </citation>
    <scope>NUCLEOTIDE SEQUENCE [LARGE SCALE GENOMIC DNA]</scope>
    <source>
        <strain evidence="16">SC5314 / ATCC MYA-2876</strain>
    </source>
</reference>
<comment type="pathway">
    <text evidence="1">Cofactor biosynthesis; pyridoxal 5'-phosphate biosynthesis.</text>
</comment>
<proteinExistence type="inferred from homology"/>
<feature type="binding site" evidence="13">
    <location>
        <position position="125"/>
    </location>
    <ligand>
        <name>L-glutamine</name>
        <dbReference type="ChEBI" id="CHEBI:58359"/>
    </ligand>
</feature>
<dbReference type="GO" id="GO:1903600">
    <property type="term" value="C:glutaminase complex"/>
    <property type="evidence" value="ECO:0000318"/>
    <property type="project" value="GO_Central"/>
</dbReference>
<reference evidence="15 16" key="2">
    <citation type="journal article" date="2007" name="Genome Biol.">
        <title>Assembly of the Candida albicans genome into sixteen supercontigs aligned on the eight chromosomes.</title>
        <authorList>
            <person name="van het Hoog M."/>
            <person name="Rast T.J."/>
            <person name="Martchenko M."/>
            <person name="Grindle S."/>
            <person name="Dignard D."/>
            <person name="Hogues H."/>
            <person name="Cuomo C."/>
            <person name="Berriman M."/>
            <person name="Scherer S."/>
            <person name="Magee B.B."/>
            <person name="Whiteway M."/>
            <person name="Chibana H."/>
            <person name="Nantel A."/>
            <person name="Magee P.T."/>
        </authorList>
    </citation>
    <scope>GENOME REANNOTATION</scope>
    <source>
        <strain evidence="16">SC5314 / ATCC MYA-2876</strain>
    </source>
</reference>
<evidence type="ECO:0000256" key="8">
    <source>
        <dbReference type="ARBA" id="ARBA00047992"/>
    </source>
</evidence>
<dbReference type="PANTHER" id="PTHR31559">
    <property type="entry name" value="PYRIDOXAL 5'-PHOSPHATE SYNTHASE SUBUNIT SNO"/>
    <property type="match status" value="1"/>
</dbReference>
<feature type="binding site" evidence="13">
    <location>
        <begin position="63"/>
        <end position="65"/>
    </location>
    <ligand>
        <name>L-glutamine</name>
        <dbReference type="ChEBI" id="CHEBI:58359"/>
    </ligand>
</feature>